<dbReference type="Pfam" id="PF07690">
    <property type="entry name" value="MFS_1"/>
    <property type="match status" value="2"/>
</dbReference>
<keyword evidence="4 7" id="KW-0812">Transmembrane</keyword>
<dbReference type="GO" id="GO:0022857">
    <property type="term" value="F:transmembrane transporter activity"/>
    <property type="evidence" value="ECO:0007669"/>
    <property type="project" value="InterPro"/>
</dbReference>
<dbReference type="SUPFAM" id="SSF103473">
    <property type="entry name" value="MFS general substrate transporter"/>
    <property type="match status" value="1"/>
</dbReference>
<dbReference type="EMBL" id="CAFBLJ010000125">
    <property type="protein sequence ID" value="CAB4881154.1"/>
    <property type="molecule type" value="Genomic_DNA"/>
</dbReference>
<dbReference type="PANTHER" id="PTHR42718">
    <property type="entry name" value="MAJOR FACILITATOR SUPERFAMILY MULTIDRUG TRANSPORTER MFSC"/>
    <property type="match status" value="1"/>
</dbReference>
<feature type="transmembrane region" description="Helical" evidence="7">
    <location>
        <begin position="367"/>
        <end position="385"/>
    </location>
</feature>
<feature type="transmembrane region" description="Helical" evidence="7">
    <location>
        <begin position="391"/>
        <end position="413"/>
    </location>
</feature>
<evidence type="ECO:0000256" key="1">
    <source>
        <dbReference type="ARBA" id="ARBA00004651"/>
    </source>
</evidence>
<feature type="transmembrane region" description="Helical" evidence="7">
    <location>
        <begin position="173"/>
        <end position="192"/>
    </location>
</feature>
<evidence type="ECO:0000256" key="3">
    <source>
        <dbReference type="ARBA" id="ARBA00022475"/>
    </source>
</evidence>
<feature type="transmembrane region" description="Helical" evidence="7">
    <location>
        <begin position="83"/>
        <end position="102"/>
    </location>
</feature>
<evidence type="ECO:0000313" key="12">
    <source>
        <dbReference type="EMBL" id="CAB4906148.1"/>
    </source>
</evidence>
<protein>
    <submittedName>
        <fullName evidence="10">Unannotated protein</fullName>
    </submittedName>
</protein>
<dbReference type="CDD" id="cd17321">
    <property type="entry name" value="MFS_MMR_MDR_like"/>
    <property type="match status" value="1"/>
</dbReference>
<evidence type="ECO:0000256" key="2">
    <source>
        <dbReference type="ARBA" id="ARBA00022448"/>
    </source>
</evidence>
<evidence type="ECO:0000313" key="11">
    <source>
        <dbReference type="EMBL" id="CAB4881154.1"/>
    </source>
</evidence>
<evidence type="ECO:0000256" key="6">
    <source>
        <dbReference type="ARBA" id="ARBA00023136"/>
    </source>
</evidence>
<dbReference type="Gene3D" id="1.20.1720.10">
    <property type="entry name" value="Multidrug resistance protein D"/>
    <property type="match status" value="1"/>
</dbReference>
<feature type="transmembrane region" description="Helical" evidence="7">
    <location>
        <begin position="139"/>
        <end position="161"/>
    </location>
</feature>
<dbReference type="InterPro" id="IPR036259">
    <property type="entry name" value="MFS_trans_sf"/>
</dbReference>
<feature type="transmembrane region" description="Helical" evidence="7">
    <location>
        <begin position="466"/>
        <end position="485"/>
    </location>
</feature>
<evidence type="ECO:0000256" key="5">
    <source>
        <dbReference type="ARBA" id="ARBA00022989"/>
    </source>
</evidence>
<keyword evidence="3" id="KW-1003">Cell membrane</keyword>
<dbReference type="EMBL" id="CAEZYH010000090">
    <property type="protein sequence ID" value="CAB4728932.1"/>
    <property type="molecule type" value="Genomic_DNA"/>
</dbReference>
<organism evidence="10">
    <name type="scientific">freshwater metagenome</name>
    <dbReference type="NCBI Taxonomy" id="449393"/>
    <lineage>
        <taxon>unclassified sequences</taxon>
        <taxon>metagenomes</taxon>
        <taxon>ecological metagenomes</taxon>
    </lineage>
</organism>
<feature type="domain" description="Major facilitator superfamily (MFS) profile" evidence="8">
    <location>
        <begin position="48"/>
        <end position="490"/>
    </location>
</feature>
<keyword evidence="2" id="KW-0813">Transport</keyword>
<dbReference type="InterPro" id="IPR020846">
    <property type="entry name" value="MFS_dom"/>
</dbReference>
<dbReference type="EMBL" id="CAFAAL010000161">
    <property type="protein sequence ID" value="CAB4814758.1"/>
    <property type="molecule type" value="Genomic_DNA"/>
</dbReference>
<evidence type="ECO:0000259" key="8">
    <source>
        <dbReference type="PROSITE" id="PS50850"/>
    </source>
</evidence>
<feature type="transmembrane region" description="Helical" evidence="7">
    <location>
        <begin position="198"/>
        <end position="221"/>
    </location>
</feature>
<feature type="transmembrane region" description="Helical" evidence="7">
    <location>
        <begin position="342"/>
        <end position="360"/>
    </location>
</feature>
<evidence type="ECO:0000256" key="7">
    <source>
        <dbReference type="SAM" id="Phobius"/>
    </source>
</evidence>
<feature type="transmembrane region" description="Helical" evidence="7">
    <location>
        <begin position="301"/>
        <end position="322"/>
    </location>
</feature>
<keyword evidence="5 7" id="KW-1133">Transmembrane helix</keyword>
<feature type="transmembrane region" description="Helical" evidence="7">
    <location>
        <begin position="114"/>
        <end position="133"/>
    </location>
</feature>
<feature type="transmembrane region" description="Helical" evidence="7">
    <location>
        <begin position="46"/>
        <end position="71"/>
    </location>
</feature>
<feature type="transmembrane region" description="Helical" evidence="7">
    <location>
        <begin position="434"/>
        <end position="454"/>
    </location>
</feature>
<feature type="transmembrane region" description="Helical" evidence="7">
    <location>
        <begin position="233"/>
        <end position="252"/>
    </location>
</feature>
<gene>
    <name evidence="9" type="ORF">UFOPK2658_01561</name>
    <name evidence="10" type="ORF">UFOPK3004_01468</name>
    <name evidence="11" type="ORF">UFOPK3304_01658</name>
    <name evidence="12" type="ORF">UFOPK3494_01219</name>
</gene>
<dbReference type="Gene3D" id="1.20.1250.20">
    <property type="entry name" value="MFS general substrate transporter like domains"/>
    <property type="match status" value="1"/>
</dbReference>
<evidence type="ECO:0000313" key="10">
    <source>
        <dbReference type="EMBL" id="CAB4814758.1"/>
    </source>
</evidence>
<proteinExistence type="predicted"/>
<dbReference type="GO" id="GO:0005886">
    <property type="term" value="C:plasma membrane"/>
    <property type="evidence" value="ECO:0007669"/>
    <property type="project" value="UniProtKB-SubCell"/>
</dbReference>
<keyword evidence="6 7" id="KW-0472">Membrane</keyword>
<dbReference type="PROSITE" id="PS50850">
    <property type="entry name" value="MFS"/>
    <property type="match status" value="1"/>
</dbReference>
<sequence>MGEEARETTPRTLNVDSVGVDELGVVPWPILLRRWIGQRVPIGRNWAVLLVVLSALFTVGFTITILVVSLGDIADEFHSSVSVISWSITGPMLAFGVVGPAYGKAGDLWGHKRVFVFGLLGAGIFAALTAMAWDAPSMIAFRILSASAGAATGPATMAYINRLFAPDQRVRPLSYWSFVNAGAPVLGVVAGAPLVNAFGWRVIFAFQAPLCIVGVIIAVWLLPDTERKKDVHFDVAGSITLGAGASMMLAGVNQGPKWGWDSPYTIGLLAAATCSLVLFIRIEQRVSDPLLPLHWLKTRNVAFPVMSQTLANFAYMGGFLLAPQVLQEVLHYDHSKISFVVIARPLTFAIVAPLASLITIRIGERAMGMAGGLCVVASMLSFGIVGPGTGLMLMLFALGLSGAGIGMASPAMTSLVANAVSTNDLGVAGAMQQLMTQMGAVFGSVVMTTVQQGVGGGEPTPASYRAAFHVAAGVACVAIFTASRVRSTPRT</sequence>
<evidence type="ECO:0000313" key="9">
    <source>
        <dbReference type="EMBL" id="CAB4728932.1"/>
    </source>
</evidence>
<feature type="transmembrane region" description="Helical" evidence="7">
    <location>
        <begin position="264"/>
        <end position="280"/>
    </location>
</feature>
<evidence type="ECO:0000256" key="4">
    <source>
        <dbReference type="ARBA" id="ARBA00022692"/>
    </source>
</evidence>
<comment type="subcellular location">
    <subcellularLocation>
        <location evidence="1">Cell membrane</location>
        <topology evidence="1">Multi-pass membrane protein</topology>
    </subcellularLocation>
</comment>
<dbReference type="InterPro" id="IPR011701">
    <property type="entry name" value="MFS"/>
</dbReference>
<dbReference type="EMBL" id="CAFBMF010000085">
    <property type="protein sequence ID" value="CAB4906148.1"/>
    <property type="molecule type" value="Genomic_DNA"/>
</dbReference>
<accession>A0A6J6Z6H3</accession>
<reference evidence="10" key="1">
    <citation type="submission" date="2020-05" db="EMBL/GenBank/DDBJ databases">
        <authorList>
            <person name="Chiriac C."/>
            <person name="Salcher M."/>
            <person name="Ghai R."/>
            <person name="Kavagutti S V."/>
        </authorList>
    </citation>
    <scope>NUCLEOTIDE SEQUENCE</scope>
</reference>
<dbReference type="AlphaFoldDB" id="A0A6J6Z6H3"/>
<dbReference type="PANTHER" id="PTHR42718:SF46">
    <property type="entry name" value="BLR6921 PROTEIN"/>
    <property type="match status" value="1"/>
</dbReference>
<name>A0A6J6Z6H3_9ZZZZ</name>